<evidence type="ECO:0000256" key="2">
    <source>
        <dbReference type="SAM" id="MobiDB-lite"/>
    </source>
</evidence>
<dbReference type="EMBL" id="JAVDWR010000002">
    <property type="protein sequence ID" value="MDR7120063.1"/>
    <property type="molecule type" value="Genomic_DNA"/>
</dbReference>
<keyword evidence="1" id="KW-0175">Coiled coil</keyword>
<evidence type="ECO:0000256" key="1">
    <source>
        <dbReference type="SAM" id="Coils"/>
    </source>
</evidence>
<accession>A0ABU1VX88</accession>
<name>A0ABU1VX88_9GAMM</name>
<dbReference type="RefSeq" id="WP_310275155.1">
    <property type="nucleotide sequence ID" value="NZ_JAVDWR010000002.1"/>
</dbReference>
<organism evidence="3 4">
    <name type="scientific">Rheinheimera soli</name>
    <dbReference type="NCBI Taxonomy" id="443616"/>
    <lineage>
        <taxon>Bacteria</taxon>
        <taxon>Pseudomonadati</taxon>
        <taxon>Pseudomonadota</taxon>
        <taxon>Gammaproteobacteria</taxon>
        <taxon>Chromatiales</taxon>
        <taxon>Chromatiaceae</taxon>
        <taxon>Rheinheimera</taxon>
    </lineage>
</organism>
<feature type="coiled-coil region" evidence="1">
    <location>
        <begin position="99"/>
        <end position="151"/>
    </location>
</feature>
<dbReference type="Proteomes" id="UP001257909">
    <property type="component" value="Unassembled WGS sequence"/>
</dbReference>
<feature type="compositionally biased region" description="Polar residues" evidence="2">
    <location>
        <begin position="53"/>
        <end position="76"/>
    </location>
</feature>
<evidence type="ECO:0000313" key="3">
    <source>
        <dbReference type="EMBL" id="MDR7120063.1"/>
    </source>
</evidence>
<proteinExistence type="predicted"/>
<reference evidence="3 4" key="1">
    <citation type="submission" date="2023-07" db="EMBL/GenBank/DDBJ databases">
        <title>Sorghum-associated microbial communities from plants grown in Nebraska, USA.</title>
        <authorList>
            <person name="Schachtman D."/>
        </authorList>
    </citation>
    <scope>NUCLEOTIDE SEQUENCE [LARGE SCALE GENOMIC DNA]</scope>
    <source>
        <strain evidence="3 4">4138</strain>
    </source>
</reference>
<gene>
    <name evidence="3" type="ORF">J2W69_000992</name>
</gene>
<protein>
    <submittedName>
        <fullName evidence="3">Uncharacterized protein</fullName>
    </submittedName>
</protein>
<comment type="caution">
    <text evidence="3">The sequence shown here is derived from an EMBL/GenBank/DDBJ whole genome shotgun (WGS) entry which is preliminary data.</text>
</comment>
<evidence type="ECO:0000313" key="4">
    <source>
        <dbReference type="Proteomes" id="UP001257909"/>
    </source>
</evidence>
<keyword evidence="4" id="KW-1185">Reference proteome</keyword>
<feature type="region of interest" description="Disordered" evidence="2">
    <location>
        <begin position="37"/>
        <end position="85"/>
    </location>
</feature>
<sequence length="153" mass="17261">MFGISAATQSLRLDSQLLKSPSFGKDRVFIEDPYTEKVSLSDGKPDPDMTYQHLATSNRTQPPASEGTTQKNNEANDQLDKKDPDRLDTLMLQVLDAKMGIDRKKLEEIEKKIEALLNKEGELTEAEKTQLDILQKQKEQLIKESAKKLTEQG</sequence>